<gene>
    <name evidence="8" type="ORF">FNL38_101207</name>
</gene>
<dbReference type="PANTHER" id="PTHR30011:SF16">
    <property type="entry name" value="C2H2 FINGER DOMAIN TRANSCRIPTION FACTOR (EUROFUNG)-RELATED"/>
    <property type="match status" value="1"/>
</dbReference>
<dbReference type="AlphaFoldDB" id="A0A652YVX0"/>
<evidence type="ECO:0000256" key="4">
    <source>
        <dbReference type="ARBA" id="ARBA00023033"/>
    </source>
</evidence>
<evidence type="ECO:0000256" key="5">
    <source>
        <dbReference type="ARBA" id="ARBA00033748"/>
    </source>
</evidence>
<comment type="caution">
    <text evidence="8">The sequence shown here is derived from an EMBL/GenBank/DDBJ whole genome shotgun (WGS) entry which is preliminary data.</text>
</comment>
<evidence type="ECO:0000259" key="7">
    <source>
        <dbReference type="Pfam" id="PF00296"/>
    </source>
</evidence>
<dbReference type="Gene3D" id="3.20.20.30">
    <property type="entry name" value="Luciferase-like domain"/>
    <property type="match status" value="1"/>
</dbReference>
<reference evidence="8" key="1">
    <citation type="submission" date="2019-07" db="EMBL/GenBank/DDBJ databases">
        <title>Genomic Encyclopedia of Type Strains, Phase IV (KMG-IV): sequencing the most valuable type-strain genomes for metagenomic binning, comparative biology and taxonomic classification.</title>
        <authorList>
            <person name="Goeker M."/>
        </authorList>
    </citation>
    <scope>NUCLEOTIDE SEQUENCE</scope>
    <source>
        <strain evidence="8">DSM 44596</strain>
    </source>
</reference>
<accession>A0A652YVX0</accession>
<evidence type="ECO:0000313" key="8">
    <source>
        <dbReference type="EMBL" id="TYQ07842.1"/>
    </source>
</evidence>
<dbReference type="EMBL" id="VNIQ01000001">
    <property type="protein sequence ID" value="TYQ07842.1"/>
    <property type="molecule type" value="Genomic_DNA"/>
</dbReference>
<dbReference type="GO" id="GO:0004497">
    <property type="term" value="F:monooxygenase activity"/>
    <property type="evidence" value="ECO:0007669"/>
    <property type="project" value="UniProtKB-KW"/>
</dbReference>
<dbReference type="PIRSF" id="PIRSF000337">
    <property type="entry name" value="NTA_MOA"/>
    <property type="match status" value="1"/>
</dbReference>
<protein>
    <submittedName>
        <fullName evidence="8">Luciferase-like monooxygenase</fullName>
    </submittedName>
</protein>
<evidence type="ECO:0000256" key="2">
    <source>
        <dbReference type="ARBA" id="ARBA00022643"/>
    </source>
</evidence>
<dbReference type="InterPro" id="IPR036661">
    <property type="entry name" value="Luciferase-like_sf"/>
</dbReference>
<feature type="binding site" evidence="6">
    <location>
        <position position="221"/>
    </location>
    <ligand>
        <name>FMN</name>
        <dbReference type="ChEBI" id="CHEBI:58210"/>
    </ligand>
</feature>
<keyword evidence="3" id="KW-0560">Oxidoreductase</keyword>
<dbReference type="InterPro" id="IPR011251">
    <property type="entry name" value="Luciferase-like_dom"/>
</dbReference>
<evidence type="ECO:0000256" key="3">
    <source>
        <dbReference type="ARBA" id="ARBA00023002"/>
    </source>
</evidence>
<dbReference type="InterPro" id="IPR016215">
    <property type="entry name" value="NTA_MOA"/>
</dbReference>
<dbReference type="Pfam" id="PF00296">
    <property type="entry name" value="Bac_luciferase"/>
    <property type="match status" value="1"/>
</dbReference>
<dbReference type="SUPFAM" id="SSF51679">
    <property type="entry name" value="Bacterial luciferase-like"/>
    <property type="match status" value="1"/>
</dbReference>
<evidence type="ECO:0000256" key="1">
    <source>
        <dbReference type="ARBA" id="ARBA00022630"/>
    </source>
</evidence>
<keyword evidence="1 6" id="KW-0285">Flavoprotein</keyword>
<proteinExistence type="inferred from homology"/>
<feature type="binding site" evidence="6">
    <location>
        <position position="60"/>
    </location>
    <ligand>
        <name>FMN</name>
        <dbReference type="ChEBI" id="CHEBI:58210"/>
    </ligand>
</feature>
<dbReference type="PANTHER" id="PTHR30011">
    <property type="entry name" value="ALKANESULFONATE MONOOXYGENASE-RELATED"/>
    <property type="match status" value="1"/>
</dbReference>
<organism evidence="8">
    <name type="scientific">Nocardia globerula</name>
    <dbReference type="NCBI Taxonomy" id="1818"/>
    <lineage>
        <taxon>Bacteria</taxon>
        <taxon>Bacillati</taxon>
        <taxon>Actinomycetota</taxon>
        <taxon>Actinomycetes</taxon>
        <taxon>Mycobacteriales</taxon>
        <taxon>Nocardiaceae</taxon>
        <taxon>Nocardia</taxon>
    </lineage>
</organism>
<dbReference type="InterPro" id="IPR051260">
    <property type="entry name" value="Diverse_substr_monoxygenases"/>
</dbReference>
<keyword evidence="4 8" id="KW-0503">Monooxygenase</keyword>
<feature type="binding site" evidence="6">
    <location>
        <position position="97"/>
    </location>
    <ligand>
        <name>FMN</name>
        <dbReference type="ChEBI" id="CHEBI:58210"/>
    </ligand>
</feature>
<dbReference type="GO" id="GO:0016705">
    <property type="term" value="F:oxidoreductase activity, acting on paired donors, with incorporation or reduction of molecular oxygen"/>
    <property type="evidence" value="ECO:0007669"/>
    <property type="project" value="InterPro"/>
</dbReference>
<feature type="domain" description="Luciferase-like" evidence="7">
    <location>
        <begin position="34"/>
        <end position="304"/>
    </location>
</feature>
<evidence type="ECO:0000256" key="6">
    <source>
        <dbReference type="PIRSR" id="PIRSR000337-1"/>
    </source>
</evidence>
<sequence>MSEHNSAAFLIGLEFEGTGVHPYSWRREDSRAEEVFTSSYWVDLVTAADRAGVDLAFFPDSFALQTQGQHATRGRLEAVATAARLSGVTSRIGLVPTATVTHTEPFHISKAIASIDFSSSGRAGWQVDVSDTDAAASLFGRKAVQSEHSLWEEASEAVEVVSRLWDSWEDDAEIRDVPTGRFIDRDKLHYIDFEGKNFSVKGPSITPRSPQGQPLIVVDASKPQARELATERADLIRISAADLGEAQATVRLVHDKAAENGRTVRVLLDVDVLLGADRGAADDALAELEEWAGVPYTPHSVFYRGDAGGLTTLLREISGSAGLDGVVLRPLALAAGAAKITADVLPAFNPRPNLAPTLRERLGLGLPVNQFA</sequence>
<name>A0A652YVX0_NOCGL</name>
<comment type="similarity">
    <text evidence="5">Belongs to the NtaA/SnaA/DszA monooxygenase family.</text>
</comment>
<keyword evidence="2 6" id="KW-0288">FMN</keyword>